<accession>A0A6P5WEZ3</accession>
<dbReference type="RefSeq" id="XP_022593463.2">
    <property type="nucleotide sequence ID" value="XM_022735004.2"/>
</dbReference>
<evidence type="ECO:0000313" key="2">
    <source>
        <dbReference type="Proteomes" id="UP000515125"/>
    </source>
</evidence>
<organism evidence="2 3">
    <name type="scientific">Cyclospora cayetanensis</name>
    <dbReference type="NCBI Taxonomy" id="88456"/>
    <lineage>
        <taxon>Eukaryota</taxon>
        <taxon>Sar</taxon>
        <taxon>Alveolata</taxon>
        <taxon>Apicomplexa</taxon>
        <taxon>Conoidasida</taxon>
        <taxon>Coccidia</taxon>
        <taxon>Eucoccidiorida</taxon>
        <taxon>Eimeriorina</taxon>
        <taxon>Eimeriidae</taxon>
        <taxon>Cyclospora</taxon>
    </lineage>
</organism>
<dbReference type="Proteomes" id="UP000515125">
    <property type="component" value="Unplaced"/>
</dbReference>
<sequence>MGEVAGYSIGQSRSNKTQGEKCIHAKRARGRASADKQVHKTSENHCSKGFIADGAEKVFSVGFCAGLEFSMHCHIVARAADNAVDHQLTSAYETLYATPAEATKVPYQASGGDYVSACSVRCFRRKLRTVVVCTQQSAGTTSDYQACLPQNNTQTWLTSKDLCKELNDLHSVNAVRYGSPVFSYAALRVNKISTFGSLAVAHQRIGHLEQLSALISSAWLKMKVPFLKWRCRLKHILGWLAIIQTPSFHQVSQRVLAATDKPGSSKPSPNENTNFETLFLLPSHGADPFSRVSHLRANAAMLMNYTLGAEVLKMLAQLVQTLVREEAMNIQHQSDMWLIEETKKAVDLLHNNPSAFPASGYSLREGSRGELYVRVRGKRRHLLALPSVHAFVTQKEFPFWMMDAEAALQLLVADVMNDVMGTTLPQAPPQPIDPDAGELPIKFGYDMNDRRTVKLSFGDSTVAIKCGKTLHTGGAVGVSHGSYMVTIGGSANSTESTIATGQAVVHSSITPDTVQHEVTVGTMHAMQTQISQTNGPGTINAIIRDAKLKVETHPEGKRHGAEFKYKDFVLGVTRDFDDRVNILEHKGDGYQWRLETDLADDQNHAFSGKIKGNTILTGDMVFGAGYDAENQPTAELAMSARDIGVRLNGSNGHNSYRVQIGPFTFDVILSQGLPEFILREVSA</sequence>
<dbReference type="GeneID" id="34621813"/>
<proteinExistence type="predicted"/>
<protein>
    <submittedName>
        <fullName evidence="3">Uncharacterized protein LOC34621813</fullName>
    </submittedName>
</protein>
<keyword evidence="2" id="KW-1185">Reference proteome</keyword>
<feature type="region of interest" description="Disordered" evidence="1">
    <location>
        <begin position="1"/>
        <end position="38"/>
    </location>
</feature>
<reference evidence="3" key="1">
    <citation type="submission" date="2025-08" db="UniProtKB">
        <authorList>
            <consortium name="RefSeq"/>
        </authorList>
    </citation>
    <scope>IDENTIFICATION</scope>
</reference>
<evidence type="ECO:0000256" key="1">
    <source>
        <dbReference type="SAM" id="MobiDB-lite"/>
    </source>
</evidence>
<dbReference type="OrthoDB" id="346493at2759"/>
<name>A0A6P5WEZ3_9EIME</name>
<dbReference type="AlphaFoldDB" id="A0A6P5WEZ3"/>
<evidence type="ECO:0000313" key="3">
    <source>
        <dbReference type="RefSeq" id="XP_022593463.2"/>
    </source>
</evidence>
<gene>
    <name evidence="3" type="primary">LOC34621813</name>
</gene>